<dbReference type="AlphaFoldDB" id="A0A183H7Z1"/>
<feature type="transmembrane region" description="Helical" evidence="11">
    <location>
        <begin position="178"/>
        <end position="195"/>
    </location>
</feature>
<protein>
    <recommendedName>
        <fullName evidence="11">Phospholipid-transporting ATPase</fullName>
        <ecNumber evidence="11">7.6.2.1</ecNumber>
    </recommendedName>
</protein>
<feature type="binding site" evidence="9">
    <location>
        <position position="402"/>
    </location>
    <ligand>
        <name>ATP</name>
        <dbReference type="ChEBI" id="CHEBI:30616"/>
    </ligand>
</feature>
<evidence type="ECO:0000256" key="3">
    <source>
        <dbReference type="ARBA" id="ARBA00022741"/>
    </source>
</evidence>
<dbReference type="SUPFAM" id="SSF81653">
    <property type="entry name" value="Calcium ATPase, transduction domain A"/>
    <property type="match status" value="1"/>
</dbReference>
<dbReference type="GO" id="GO:0007030">
    <property type="term" value="P:Golgi organization"/>
    <property type="evidence" value="ECO:0007669"/>
    <property type="project" value="TreeGrafter"/>
</dbReference>
<reference evidence="12 13" key="2">
    <citation type="submission" date="2018-11" db="EMBL/GenBank/DDBJ databases">
        <authorList>
            <consortium name="Pathogen Informatics"/>
        </authorList>
    </citation>
    <scope>NUCLEOTIDE SEQUENCE [LARGE SCALE GENOMIC DNA]</scope>
</reference>
<keyword evidence="7 11" id="KW-0472">Membrane</keyword>
<evidence type="ECO:0000256" key="7">
    <source>
        <dbReference type="ARBA" id="ARBA00023136"/>
    </source>
</evidence>
<sequence>MNLQMNLMKKFRIIPNVLQMFSNADLLLLSTSEPHGLCYIETSELDGETNLKVRQALPETSVMGDKLLLISEFEGQIHCELPNNKLNQFEGRLHYNGDILPLDNGKTLLRGCVLRNTRWCYGVVIFAGKDTKLMMNSGKTKCKRTSLDRFLNILIMVFLKIIILSIICLHIQFVNFQIVVFLLAMCLICTILCGIREWTIERHFALYSKLDSSIIPNYKEHSSGQIAIISFLMFFSYLILLNTVVPISLYVSVEIIRFVHSMWINSDLEMYYEKTDIAAHARTTTLNEELGQVQYIFSDKTGTLTQNMMVFRKCSINGQSYGDIYDVKGEVIDVTEKTPTVDFSKNHWFEPNFKFYDQTLLKDTTKGLHEVAEFWRLLALCHTSMPEQKNGNLEYQAQSPDEAALTSAARNFGYVFKSRTAQTITLEVAGTEEVYDLLAILDFNNVRKRMSVIVRNPLGELVLYCKGADTIILDRISNDTAPLLKSATIEHLDKFAADGLRTLCLAYKKISIDVFNKWHKQQKEAAVALTNRQEQLDRVYDELEQEMILLGATAIEDKLQDGVPDTIAELARANIKIWILTGDKQETAINIGYSCNLLTENLHEVFIIDGETEREVEVQLKDVRRRIEQTLG</sequence>
<evidence type="ECO:0000256" key="5">
    <source>
        <dbReference type="ARBA" id="ARBA00022967"/>
    </source>
</evidence>
<dbReference type="FunFam" id="3.40.1110.10:FF:000188">
    <property type="entry name" value="Phospholipid-transporting ATPase"/>
    <property type="match status" value="1"/>
</dbReference>
<dbReference type="Gene3D" id="3.40.1110.10">
    <property type="entry name" value="Calcium-transporting ATPase, cytoplasmic domain N"/>
    <property type="match status" value="1"/>
</dbReference>
<feature type="binding site" evidence="9">
    <location>
        <position position="582"/>
    </location>
    <ligand>
        <name>ATP</name>
        <dbReference type="ChEBI" id="CHEBI:30616"/>
    </ligand>
</feature>
<dbReference type="GO" id="GO:0140326">
    <property type="term" value="F:ATPase-coupled intramembrane lipid transporter activity"/>
    <property type="evidence" value="ECO:0007669"/>
    <property type="project" value="UniProtKB-EC"/>
</dbReference>
<feature type="binding site" evidence="9">
    <location>
        <position position="466"/>
    </location>
    <ligand>
        <name>ATP</name>
        <dbReference type="ChEBI" id="CHEBI:30616"/>
    </ligand>
</feature>
<feature type="binding site" evidence="10">
    <location>
        <position position="301"/>
    </location>
    <ligand>
        <name>Mg(2+)</name>
        <dbReference type="ChEBI" id="CHEBI:18420"/>
    </ligand>
</feature>
<feature type="binding site" evidence="10">
    <location>
        <position position="299"/>
    </location>
    <ligand>
        <name>Mg(2+)</name>
        <dbReference type="ChEBI" id="CHEBI:18420"/>
    </ligand>
</feature>
<dbReference type="NCBIfam" id="TIGR01652">
    <property type="entry name" value="ATPase-Plipid"/>
    <property type="match status" value="1"/>
</dbReference>
<dbReference type="InterPro" id="IPR008250">
    <property type="entry name" value="ATPase_P-typ_transduc_dom_A_sf"/>
</dbReference>
<evidence type="ECO:0000256" key="2">
    <source>
        <dbReference type="ARBA" id="ARBA00022692"/>
    </source>
</evidence>
<comment type="caution">
    <text evidence="11">Lacks conserved residue(s) required for the propagation of feature annotation.</text>
</comment>
<keyword evidence="10 11" id="KW-0460">Magnesium</keyword>
<name>A0A183H7Z1_9BILA</name>
<keyword evidence="3 9" id="KW-0547">Nucleotide-binding</keyword>
<feature type="binding site" evidence="9">
    <location>
        <position position="581"/>
    </location>
    <ligand>
        <name>ATP</name>
        <dbReference type="ChEBI" id="CHEBI:30616"/>
    </ligand>
</feature>
<feature type="binding site" evidence="9">
    <location>
        <position position="583"/>
    </location>
    <ligand>
        <name>ATP</name>
        <dbReference type="ChEBI" id="CHEBI:30616"/>
    </ligand>
</feature>
<reference evidence="14" key="1">
    <citation type="submission" date="2016-06" db="UniProtKB">
        <authorList>
            <consortium name="WormBaseParasite"/>
        </authorList>
    </citation>
    <scope>IDENTIFICATION</scope>
</reference>
<feature type="binding site" evidence="9">
    <location>
        <position position="501"/>
    </location>
    <ligand>
        <name>ATP</name>
        <dbReference type="ChEBI" id="CHEBI:30616"/>
    </ligand>
</feature>
<dbReference type="PRINTS" id="PR00119">
    <property type="entry name" value="CATATPASE"/>
</dbReference>
<dbReference type="SUPFAM" id="SSF81660">
    <property type="entry name" value="Metal cation-transporting ATPase, ATP-binding domain N"/>
    <property type="match status" value="1"/>
</dbReference>
<proteinExistence type="inferred from homology"/>
<dbReference type="PROSITE" id="PS00154">
    <property type="entry name" value="ATPASE_E1_E2"/>
    <property type="match status" value="1"/>
</dbReference>
<dbReference type="GO" id="GO:0005802">
    <property type="term" value="C:trans-Golgi network"/>
    <property type="evidence" value="ECO:0007669"/>
    <property type="project" value="TreeGrafter"/>
</dbReference>
<dbReference type="GO" id="GO:0005886">
    <property type="term" value="C:plasma membrane"/>
    <property type="evidence" value="ECO:0007669"/>
    <property type="project" value="TreeGrafter"/>
</dbReference>
<feature type="transmembrane region" description="Helical" evidence="11">
    <location>
        <begin position="226"/>
        <end position="251"/>
    </location>
</feature>
<evidence type="ECO:0000256" key="10">
    <source>
        <dbReference type="PIRSR" id="PIRSR606539-3"/>
    </source>
</evidence>
<dbReference type="InterPro" id="IPR006539">
    <property type="entry name" value="P-type_ATPase_IV"/>
</dbReference>
<evidence type="ECO:0000313" key="14">
    <source>
        <dbReference type="WBParaSite" id="OFLC_0000360201-mRNA-1"/>
    </source>
</evidence>
<evidence type="ECO:0000256" key="6">
    <source>
        <dbReference type="ARBA" id="ARBA00022989"/>
    </source>
</evidence>
<dbReference type="EMBL" id="UZAJ01002468">
    <property type="protein sequence ID" value="VDO37117.1"/>
    <property type="molecule type" value="Genomic_DNA"/>
</dbReference>
<organism evidence="14">
    <name type="scientific">Onchocerca flexuosa</name>
    <dbReference type="NCBI Taxonomy" id="387005"/>
    <lineage>
        <taxon>Eukaryota</taxon>
        <taxon>Metazoa</taxon>
        <taxon>Ecdysozoa</taxon>
        <taxon>Nematoda</taxon>
        <taxon>Chromadorea</taxon>
        <taxon>Rhabditida</taxon>
        <taxon>Spirurina</taxon>
        <taxon>Spiruromorpha</taxon>
        <taxon>Filarioidea</taxon>
        <taxon>Onchocercidae</taxon>
        <taxon>Onchocerca</taxon>
    </lineage>
</organism>
<dbReference type="SUPFAM" id="SSF81665">
    <property type="entry name" value="Calcium ATPase, transmembrane domain M"/>
    <property type="match status" value="1"/>
</dbReference>
<dbReference type="FunFam" id="3.40.50.1000:FF:000001">
    <property type="entry name" value="Phospholipid-transporting ATPase IC"/>
    <property type="match status" value="1"/>
</dbReference>
<dbReference type="PANTHER" id="PTHR24092:SF190">
    <property type="entry name" value="PHOSPHOLIPID-TRANSPORTING ATPASE"/>
    <property type="match status" value="1"/>
</dbReference>
<evidence type="ECO:0000313" key="12">
    <source>
        <dbReference type="EMBL" id="VDO37117.1"/>
    </source>
</evidence>
<dbReference type="InterPro" id="IPR023214">
    <property type="entry name" value="HAD_sf"/>
</dbReference>
<keyword evidence="2 11" id="KW-0812">Transmembrane</keyword>
<feature type="binding site" evidence="9">
    <location>
        <position position="300"/>
    </location>
    <ligand>
        <name>ATP</name>
        <dbReference type="ChEBI" id="CHEBI:30616"/>
    </ligand>
</feature>
<comment type="similarity">
    <text evidence="11">Belongs to the cation transport ATPase (P-type) (TC 3.A.3) family. Type IV subfamily.</text>
</comment>
<evidence type="ECO:0000313" key="13">
    <source>
        <dbReference type="Proteomes" id="UP000267606"/>
    </source>
</evidence>
<dbReference type="InterPro" id="IPR023298">
    <property type="entry name" value="ATPase_P-typ_TM_dom_sf"/>
</dbReference>
<evidence type="ECO:0000256" key="11">
    <source>
        <dbReference type="RuleBase" id="RU362033"/>
    </source>
</evidence>
<comment type="cofactor">
    <cofactor evidence="10">
        <name>Mg(2+)</name>
        <dbReference type="ChEBI" id="CHEBI:18420"/>
    </cofactor>
</comment>
<gene>
    <name evidence="12" type="ORF">OFLC_LOCUS3603</name>
</gene>
<keyword evidence="5 11" id="KW-1278">Translocase</keyword>
<dbReference type="SUPFAM" id="SSF56784">
    <property type="entry name" value="HAD-like"/>
    <property type="match status" value="1"/>
</dbReference>
<keyword evidence="6 11" id="KW-1133">Transmembrane helix</keyword>
<dbReference type="GO" id="GO:0045332">
    <property type="term" value="P:phospholipid translocation"/>
    <property type="evidence" value="ECO:0007669"/>
    <property type="project" value="TreeGrafter"/>
</dbReference>
<evidence type="ECO:0000256" key="4">
    <source>
        <dbReference type="ARBA" id="ARBA00022840"/>
    </source>
</evidence>
<dbReference type="InterPro" id="IPR036412">
    <property type="entry name" value="HAD-like_sf"/>
</dbReference>
<dbReference type="WBParaSite" id="OFLC_0000360201-mRNA-1">
    <property type="protein sequence ID" value="OFLC_0000360201-mRNA-1"/>
    <property type="gene ID" value="OFLC_0000360201"/>
</dbReference>
<evidence type="ECO:0000256" key="1">
    <source>
        <dbReference type="ARBA" id="ARBA00004141"/>
    </source>
</evidence>
<evidence type="ECO:0000256" key="9">
    <source>
        <dbReference type="PIRSR" id="PIRSR606539-2"/>
    </source>
</evidence>
<dbReference type="EC" id="7.6.2.1" evidence="11"/>
<feature type="binding site" evidence="9">
    <location>
        <position position="299"/>
    </location>
    <ligand>
        <name>ATP</name>
        <dbReference type="ChEBI" id="CHEBI:30616"/>
    </ligand>
</feature>
<dbReference type="Pfam" id="PF13246">
    <property type="entry name" value="Cation_ATPase"/>
    <property type="match status" value="1"/>
</dbReference>
<feature type="transmembrane region" description="Helical" evidence="11">
    <location>
        <begin position="150"/>
        <end position="172"/>
    </location>
</feature>
<comment type="subcellular location">
    <subcellularLocation>
        <location evidence="1 11">Membrane</location>
        <topology evidence="1 11">Multi-pass membrane protein</topology>
    </subcellularLocation>
</comment>
<keyword evidence="13" id="KW-1185">Reference proteome</keyword>
<accession>A0A183H7Z1</accession>
<keyword evidence="10" id="KW-0479">Metal-binding</keyword>
<feature type="binding site" evidence="9">
    <location>
        <position position="301"/>
    </location>
    <ligand>
        <name>ATP</name>
        <dbReference type="ChEBI" id="CHEBI:30616"/>
    </ligand>
</feature>
<dbReference type="InterPro" id="IPR018303">
    <property type="entry name" value="ATPase_P-typ_P_site"/>
</dbReference>
<feature type="active site" description="4-aspartylphosphate intermediate" evidence="8">
    <location>
        <position position="299"/>
    </location>
</feature>
<dbReference type="STRING" id="387005.A0A183H7Z1"/>
<comment type="catalytic activity">
    <reaction evidence="11">
        <text>ATP + H2O + phospholipidSide 1 = ADP + phosphate + phospholipidSide 2.</text>
        <dbReference type="EC" id="7.6.2.1"/>
    </reaction>
</comment>
<dbReference type="Gene3D" id="2.70.150.10">
    <property type="entry name" value="Calcium-transporting ATPase, cytoplasmic transduction domain A"/>
    <property type="match status" value="1"/>
</dbReference>
<dbReference type="GO" id="GO:0000287">
    <property type="term" value="F:magnesium ion binding"/>
    <property type="evidence" value="ECO:0007669"/>
    <property type="project" value="UniProtKB-UniRule"/>
</dbReference>
<dbReference type="InterPro" id="IPR023299">
    <property type="entry name" value="ATPase_P-typ_cyto_dom_N"/>
</dbReference>
<evidence type="ECO:0000256" key="8">
    <source>
        <dbReference type="PIRSR" id="PIRSR606539-1"/>
    </source>
</evidence>
<dbReference type="Gene3D" id="3.40.50.1000">
    <property type="entry name" value="HAD superfamily/HAD-like"/>
    <property type="match status" value="1"/>
</dbReference>
<feature type="binding site" evidence="9">
    <location>
        <position position="443"/>
    </location>
    <ligand>
        <name>ATP</name>
        <dbReference type="ChEBI" id="CHEBI:30616"/>
    </ligand>
</feature>
<dbReference type="GO" id="GO:0005524">
    <property type="term" value="F:ATP binding"/>
    <property type="evidence" value="ECO:0007669"/>
    <property type="project" value="UniProtKB-UniRule"/>
</dbReference>
<dbReference type="PANTHER" id="PTHR24092">
    <property type="entry name" value="PROBABLE PHOSPHOLIPID-TRANSPORTING ATPASE"/>
    <property type="match status" value="1"/>
</dbReference>
<keyword evidence="4 9" id="KW-0067">ATP-binding</keyword>
<dbReference type="Proteomes" id="UP000267606">
    <property type="component" value="Unassembled WGS sequence"/>
</dbReference>